<dbReference type="STRING" id="3068.D8UCN1"/>
<dbReference type="RefSeq" id="XP_002956379.1">
    <property type="nucleotide sequence ID" value="XM_002956333.1"/>
</dbReference>
<evidence type="ECO:0000313" key="2">
    <source>
        <dbReference type="EMBL" id="EFJ42523.1"/>
    </source>
</evidence>
<reference evidence="2 3" key="1">
    <citation type="journal article" date="2010" name="Science">
        <title>Genomic analysis of organismal complexity in the multicellular green alga Volvox carteri.</title>
        <authorList>
            <person name="Prochnik S.E."/>
            <person name="Umen J."/>
            <person name="Nedelcu A.M."/>
            <person name="Hallmann A."/>
            <person name="Miller S.M."/>
            <person name="Nishii I."/>
            <person name="Ferris P."/>
            <person name="Kuo A."/>
            <person name="Mitros T."/>
            <person name="Fritz-Laylin L.K."/>
            <person name="Hellsten U."/>
            <person name="Chapman J."/>
            <person name="Simakov O."/>
            <person name="Rensing S.A."/>
            <person name="Terry A."/>
            <person name="Pangilinan J."/>
            <person name="Kapitonov V."/>
            <person name="Jurka J."/>
            <person name="Salamov A."/>
            <person name="Shapiro H."/>
            <person name="Schmutz J."/>
            <person name="Grimwood J."/>
            <person name="Lindquist E."/>
            <person name="Lucas S."/>
            <person name="Grigoriev I.V."/>
            <person name="Schmitt R."/>
            <person name="Kirk D."/>
            <person name="Rokhsar D.S."/>
        </authorList>
    </citation>
    <scope>NUCLEOTIDE SEQUENCE [LARGE SCALE GENOMIC DNA]</scope>
    <source>
        <strain evidence="3">f. Nagariensis / Eve</strain>
    </source>
</reference>
<dbReference type="InParanoid" id="D8UCN1"/>
<dbReference type="KEGG" id="vcn:VOLCADRAFT_97397"/>
<dbReference type="OrthoDB" id="2015045at2759"/>
<dbReference type="eggNOG" id="ENOG502S9FE">
    <property type="taxonomic scope" value="Eukaryota"/>
</dbReference>
<dbReference type="InterPro" id="IPR025714">
    <property type="entry name" value="Methyltranfer_dom"/>
</dbReference>
<gene>
    <name evidence="2" type="ORF">VOLCADRAFT_97397</name>
</gene>
<dbReference type="GeneID" id="9619407"/>
<proteinExistence type="predicted"/>
<evidence type="ECO:0000313" key="3">
    <source>
        <dbReference type="Proteomes" id="UP000001058"/>
    </source>
</evidence>
<sequence length="543" mass="61540">MSTEQYIVSKNNLDKTKHKWDRFHLFQPFISCPPGRPLRRVGPEGDGGKWLCEPAVLKEPCTVVSMGSNMAFGFEEAILNETPCQVVTLDCTVEGKKLSDRHTFHRLCVGSSALANVDTTFVTYRQFVSALGLQEIPVLKIDVESFEFPLFGEWREHSRSLPEQIAVEVHLHERRLNHSELELRSHWGRGEFGVMDLALFFSHLANLGYGIVSQEMNKLCVSCSEFTLQQYSGRHQVSGPYSSTVRLPTTEFSLRANSPIREPQIQQYWEQHATYEALVEGNTGVGWMRFASSPQAVLTIPPYIVSKNNLDKTKHKWDRFRFFQPFISCPPGRPLRRVGPEGDGGKWLCEPAALKEPCTVISMGSNMAFGFEEAILNETRCQVVTLDCTVEGKKLSDRHTFHRLCVGSSALANVDTTFVTYRQFVSALGLQEIPVLKIDVESFEFPLFGEWREHSRSLPEQIAVEVHLREKHLNHSQSELRSHWGRGEFGVMDLALFFSHLANLGYGIVSQEINRLSLYCSEFTLLRVEAAVPYKGGSVVQHR</sequence>
<dbReference type="EMBL" id="GL378381">
    <property type="protein sequence ID" value="EFJ42523.1"/>
    <property type="molecule type" value="Genomic_DNA"/>
</dbReference>
<dbReference type="InterPro" id="IPR026913">
    <property type="entry name" value="METTL24"/>
</dbReference>
<feature type="domain" description="Methyltransferase" evidence="1">
    <location>
        <begin position="322"/>
        <end position="525"/>
    </location>
</feature>
<organism evidence="3">
    <name type="scientific">Volvox carteri f. nagariensis</name>
    <dbReference type="NCBI Taxonomy" id="3068"/>
    <lineage>
        <taxon>Eukaryota</taxon>
        <taxon>Viridiplantae</taxon>
        <taxon>Chlorophyta</taxon>
        <taxon>core chlorophytes</taxon>
        <taxon>Chlorophyceae</taxon>
        <taxon>CS clade</taxon>
        <taxon>Chlamydomonadales</taxon>
        <taxon>Volvocaceae</taxon>
        <taxon>Volvox</taxon>
    </lineage>
</organism>
<name>D8UCN1_VOLCA</name>
<keyword evidence="3" id="KW-1185">Reference proteome</keyword>
<dbReference type="Pfam" id="PF13383">
    <property type="entry name" value="Methyltransf_22"/>
    <property type="match status" value="2"/>
</dbReference>
<protein>
    <recommendedName>
        <fullName evidence="1">Methyltransferase domain-containing protein</fullName>
    </recommendedName>
</protein>
<dbReference type="PANTHER" id="PTHR32026">
    <property type="entry name" value="METHYLTRANSFERASE-LIKE PROTEIN 24"/>
    <property type="match status" value="1"/>
</dbReference>
<dbReference type="Proteomes" id="UP000001058">
    <property type="component" value="Unassembled WGS sequence"/>
</dbReference>
<feature type="domain" description="Methyltransferase" evidence="1">
    <location>
        <begin position="23"/>
        <end position="227"/>
    </location>
</feature>
<evidence type="ECO:0000259" key="1">
    <source>
        <dbReference type="Pfam" id="PF13383"/>
    </source>
</evidence>
<accession>D8UCN1</accession>
<dbReference type="PANTHER" id="PTHR32026:SF10">
    <property type="entry name" value="METHYLTRANSFERASE-LIKE PROTEIN 24-RELATED"/>
    <property type="match status" value="1"/>
</dbReference>
<dbReference type="AlphaFoldDB" id="D8UCN1"/>